<dbReference type="InterPro" id="IPR035969">
    <property type="entry name" value="Rab-GAP_TBC_sf"/>
</dbReference>
<protein>
    <recommendedName>
        <fullName evidence="3">Rab-GAP TBC domain-containing protein</fullName>
    </recommendedName>
</protein>
<name>A0A409YGS5_9AGAR</name>
<dbReference type="InParanoid" id="A0A409YGS5"/>
<accession>A0A409YGS5</accession>
<comment type="caution">
    <text evidence="4">The sequence shown here is derived from an EMBL/GenBank/DDBJ whole genome shotgun (WGS) entry which is preliminary data.</text>
</comment>
<dbReference type="SUPFAM" id="SSF47923">
    <property type="entry name" value="Ypt/Rab-GAP domain of gyp1p"/>
    <property type="match status" value="2"/>
</dbReference>
<proteinExistence type="inferred from homology"/>
<sequence>MGWDTTSIKSQLRLSIQKLGQIQAKNDAQANISRADIATLIQQGDFLIAREKAEKVIQDEGFGDLLEELEAHVGTLIDNFGELENNLGFSSVLAEAAANVVYAAPHVPSKELEVASNFLRFAFRQDPIYASKRLEDFVSPRIRKSAPPLPPSAYMVDHYMYGVAKSFNVTWTPEVPRQNLVNVFSELLNPGSHPEIDIDERCLSSFRSGIPDEPDWLRPKVWKLLLGSLPGSKANWNQELKKQRDSYYELVQRLLKPFSALSDRPDSRQLDDTLSTVFKALSGLHGDAYAMLEDQPEGSELSPLDDKAPEEIRISVARALDDRITALQKKDTHSGHPAVTPEIRLDEVPGISLTAADTIELDDDAASAKTLLASRQCMFGNAHPVHCSALLRLLYLHYSINPGNVSPHSAAILVPIYTVMVQELEPEDLAHAEADAFWIFESVTAELAGLEDDGGALWMQQLSDRVSVIDFDYFVELQTLGLDPATPHYSFRWILPILTHTLPMRSIFVVWDALFARPPRAKDENLKLDFLIDICAAMLIRAKRTISRLSQVSQTQNHNLWMTSSEVSLNGQTKRNAEDAFAEALALLRDYDIRTFGGIDRIIQIATDIHHRRTSALPASQSTGPSLAERLRNGVWASIPTVKAAEPEVQHARNASAPAGQAAAGGIASRLTNSIWRGITNQSAMEDENATPPPSPQPPQRRVASEPGYAVVREVPSADTTQQPPSNLWGYAQKIKNADAVATLSKARTNLRARSILGSWTSPTSATSTDSEFINGRNDLLDSLSPTLNNAVSESPITSPTYTSAEYSPAGSTFMEKTKSLLAINRSPPAPTTPKSAPRPLLLNSGTILSSGRKSDAQLNSGRSIAAESGAGGEWADVMNAKKSHFHRDSMSSISVSSLSPSDAFSRPLKSNRSDWDSDTSQSRIVALNRRSVSPMAPSFRVAHARPSSRASSSSSGIHSPPSYPKTPTSANEMSLNRSVSPSQLKQPSPMREVFAPAPKIPIQASAVAAGRVSDDSDTTSGKPRVAASLSRRTLGVDVANGQDSEDTADSSAARAGVPIRSARVRAKRYVRPANLQIQEISSRSSLATIDTKSTSPSSLGVEWPGDEDAILTPKASGFMDEAAAAIRTKSPRRQRKLSGQEGGDRSRKGSADDVREERPRKVSSGARTRKVSAEARRRNSAAAEEGDDEGYDELLSAYESEDFPASRA</sequence>
<feature type="compositionally biased region" description="Polar residues" evidence="2">
    <location>
        <begin position="1086"/>
        <end position="1099"/>
    </location>
</feature>
<dbReference type="InterPro" id="IPR000195">
    <property type="entry name" value="Rab-GAP-TBC_dom"/>
</dbReference>
<dbReference type="PANTHER" id="PTHR22957">
    <property type="entry name" value="TBC1 DOMAIN FAMILY MEMBER GTPASE-ACTIVATING PROTEIN"/>
    <property type="match status" value="1"/>
</dbReference>
<dbReference type="Gene3D" id="1.10.472.80">
    <property type="entry name" value="Ypt/Rab-GAP domain of gyp1p, domain 3"/>
    <property type="match status" value="1"/>
</dbReference>
<evidence type="ECO:0000256" key="1">
    <source>
        <dbReference type="ARBA" id="ARBA00005536"/>
    </source>
</evidence>
<gene>
    <name evidence="4" type="ORF">CVT24_011425</name>
</gene>
<feature type="compositionally biased region" description="Basic and acidic residues" evidence="2">
    <location>
        <begin position="1143"/>
        <end position="1161"/>
    </location>
</feature>
<feature type="domain" description="Rab-GAP TBC" evidence="3">
    <location>
        <begin position="212"/>
        <end position="518"/>
    </location>
</feature>
<dbReference type="AlphaFoldDB" id="A0A409YGS5"/>
<dbReference type="GO" id="GO:0005096">
    <property type="term" value="F:GTPase activator activity"/>
    <property type="evidence" value="ECO:0007669"/>
    <property type="project" value="TreeGrafter"/>
</dbReference>
<dbReference type="GO" id="GO:0006886">
    <property type="term" value="P:intracellular protein transport"/>
    <property type="evidence" value="ECO:0007669"/>
    <property type="project" value="TreeGrafter"/>
</dbReference>
<feature type="compositionally biased region" description="Polar residues" evidence="2">
    <location>
        <begin position="844"/>
        <end position="861"/>
    </location>
</feature>
<dbReference type="Proteomes" id="UP000284842">
    <property type="component" value="Unassembled WGS sequence"/>
</dbReference>
<dbReference type="OrthoDB" id="29853at2759"/>
<reference evidence="4 5" key="1">
    <citation type="journal article" date="2018" name="Evol. Lett.">
        <title>Horizontal gene cluster transfer increased hallucinogenic mushroom diversity.</title>
        <authorList>
            <person name="Reynolds H.T."/>
            <person name="Vijayakumar V."/>
            <person name="Gluck-Thaler E."/>
            <person name="Korotkin H.B."/>
            <person name="Matheny P.B."/>
            <person name="Slot J.C."/>
        </authorList>
    </citation>
    <scope>NUCLEOTIDE SEQUENCE [LARGE SCALE GENOMIC DNA]</scope>
    <source>
        <strain evidence="4 5">2629</strain>
    </source>
</reference>
<dbReference type="InterPro" id="IPR042277">
    <property type="entry name" value="IST1-like"/>
</dbReference>
<evidence type="ECO:0000256" key="2">
    <source>
        <dbReference type="SAM" id="MobiDB-lite"/>
    </source>
</evidence>
<organism evidence="4 5">
    <name type="scientific">Panaeolus cyanescens</name>
    <dbReference type="NCBI Taxonomy" id="181874"/>
    <lineage>
        <taxon>Eukaryota</taxon>
        <taxon>Fungi</taxon>
        <taxon>Dikarya</taxon>
        <taxon>Basidiomycota</taxon>
        <taxon>Agaricomycotina</taxon>
        <taxon>Agaricomycetes</taxon>
        <taxon>Agaricomycetidae</taxon>
        <taxon>Agaricales</taxon>
        <taxon>Agaricineae</taxon>
        <taxon>Galeropsidaceae</taxon>
        <taxon>Panaeolus</taxon>
    </lineage>
</organism>
<dbReference type="PANTHER" id="PTHR22957:SF27">
    <property type="entry name" value="TBC1 DOMAIN FAMILY MEMBER 13"/>
    <property type="match status" value="1"/>
</dbReference>
<dbReference type="InterPro" id="IPR005061">
    <property type="entry name" value="Ist1"/>
</dbReference>
<comment type="similarity">
    <text evidence="1">Belongs to the IST1 family.</text>
</comment>
<feature type="compositionally biased region" description="Low complexity" evidence="2">
    <location>
        <begin position="948"/>
        <end position="961"/>
    </location>
</feature>
<feature type="compositionally biased region" description="Low complexity" evidence="2">
    <location>
        <begin position="892"/>
        <end position="902"/>
    </location>
</feature>
<feature type="region of interest" description="Disordered" evidence="2">
    <location>
        <begin position="684"/>
        <end position="705"/>
    </location>
</feature>
<dbReference type="EMBL" id="NHTK01001184">
    <property type="protein sequence ID" value="PPR02198.1"/>
    <property type="molecule type" value="Genomic_DNA"/>
</dbReference>
<dbReference type="Pfam" id="PF03398">
    <property type="entry name" value="Ist1"/>
    <property type="match status" value="1"/>
</dbReference>
<evidence type="ECO:0000313" key="5">
    <source>
        <dbReference type="Proteomes" id="UP000284842"/>
    </source>
</evidence>
<feature type="region of interest" description="Disordered" evidence="2">
    <location>
        <begin position="1086"/>
        <end position="1209"/>
    </location>
</feature>
<evidence type="ECO:0000259" key="3">
    <source>
        <dbReference type="PROSITE" id="PS50086"/>
    </source>
</evidence>
<feature type="region of interest" description="Disordered" evidence="2">
    <location>
        <begin position="825"/>
        <end position="861"/>
    </location>
</feature>
<dbReference type="Gene3D" id="1.20.1260.60">
    <property type="entry name" value="Vacuolar protein sorting-associated protein Ist1"/>
    <property type="match status" value="1"/>
</dbReference>
<dbReference type="STRING" id="181874.A0A409YGS5"/>
<feature type="region of interest" description="Disordered" evidence="2">
    <location>
        <begin position="892"/>
        <end position="991"/>
    </location>
</feature>
<dbReference type="PROSITE" id="PS50086">
    <property type="entry name" value="TBC_RABGAP"/>
    <property type="match status" value="1"/>
</dbReference>
<keyword evidence="5" id="KW-1185">Reference proteome</keyword>
<feature type="compositionally biased region" description="Polar residues" evidence="2">
    <location>
        <begin position="966"/>
        <end position="987"/>
    </location>
</feature>
<feature type="region of interest" description="Disordered" evidence="2">
    <location>
        <begin position="1007"/>
        <end position="1030"/>
    </location>
</feature>
<evidence type="ECO:0000313" key="4">
    <source>
        <dbReference type="EMBL" id="PPR02198.1"/>
    </source>
</evidence>
<dbReference type="SMART" id="SM00164">
    <property type="entry name" value="TBC"/>
    <property type="match status" value="1"/>
</dbReference>